<dbReference type="InterPro" id="IPR000843">
    <property type="entry name" value="HTH_LacI"/>
</dbReference>
<keyword evidence="1" id="KW-0678">Repressor</keyword>
<dbReference type="Pfam" id="PF00356">
    <property type="entry name" value="LacI"/>
    <property type="match status" value="1"/>
</dbReference>
<dbReference type="InterPro" id="IPR001387">
    <property type="entry name" value="Cro/C1-type_HTH"/>
</dbReference>
<dbReference type="Proteomes" id="UP000255213">
    <property type="component" value="Unassembled WGS sequence"/>
</dbReference>
<dbReference type="PANTHER" id="PTHR30146:SF95">
    <property type="entry name" value="RIBOSE OPERON REPRESSOR"/>
    <property type="match status" value="1"/>
</dbReference>
<dbReference type="InterPro" id="IPR001761">
    <property type="entry name" value="Peripla_BP/Lac1_sug-bd_dom"/>
</dbReference>
<dbReference type="PROSITE" id="PS50932">
    <property type="entry name" value="HTH_LACI_2"/>
    <property type="match status" value="1"/>
</dbReference>
<dbReference type="AlphaFoldDB" id="A0A1Q8EDH4"/>
<evidence type="ECO:0000256" key="4">
    <source>
        <dbReference type="ARBA" id="ARBA00023163"/>
    </source>
</evidence>
<evidence type="ECO:0000256" key="2">
    <source>
        <dbReference type="ARBA" id="ARBA00023015"/>
    </source>
</evidence>
<keyword evidence="3" id="KW-0238">DNA-binding</keyword>
<name>A0A1Q8EDH4_STRAI</name>
<organism evidence="7 9">
    <name type="scientific">Streptococcus acidominimus</name>
    <dbReference type="NCBI Taxonomy" id="1326"/>
    <lineage>
        <taxon>Bacteria</taxon>
        <taxon>Bacillati</taxon>
        <taxon>Bacillota</taxon>
        <taxon>Bacilli</taxon>
        <taxon>Lactobacillales</taxon>
        <taxon>Streptococcaceae</taxon>
        <taxon>Streptococcus</taxon>
    </lineage>
</organism>
<dbReference type="Gene3D" id="1.10.260.40">
    <property type="entry name" value="lambda repressor-like DNA-binding domains"/>
    <property type="match status" value="1"/>
</dbReference>
<proteinExistence type="predicted"/>
<accession>A0A1Q8EDH4</accession>
<dbReference type="SUPFAM" id="SSF53822">
    <property type="entry name" value="Periplasmic binding protein-like I"/>
    <property type="match status" value="1"/>
</dbReference>
<feature type="domain" description="HTH cro/C1-type" evidence="6">
    <location>
        <begin position="5"/>
        <end position="53"/>
    </location>
</feature>
<dbReference type="GO" id="GO:0003700">
    <property type="term" value="F:DNA-binding transcription factor activity"/>
    <property type="evidence" value="ECO:0007669"/>
    <property type="project" value="TreeGrafter"/>
</dbReference>
<dbReference type="SUPFAM" id="SSF47413">
    <property type="entry name" value="lambda repressor-like DNA-binding domains"/>
    <property type="match status" value="1"/>
</dbReference>
<sequence length="335" mass="38112">MKEMQKKSVTMKEVAQLAGVSVGTVSRVINQEQGIKETTLQKVQQAIEELNYIPDVYARGMKTNRTETVALILPTIWHPFFSEFAFFVEEALSKKNYKLLLCNTDGAKKEIEYLMMLRQNKVDGIIAITYSPIEDYLASNIPFVSIDRTYQDKEIACVTSDNQKGGELAAQILLEKGCQHLAFVGSHNDTLNETKKRRQFFEKTIDQIGKECLIFDRAEPVDHFLGDLENFLALHPQIDGIFAINDFTALDTIAILEKQGKRVPEDVQVIGYDGIRFSNDRNYHVSTIKQPLEQMAQEAVNILLAIIHKKSYKLQSILPISYIEGATTKKMRRRS</sequence>
<reference evidence="9" key="2">
    <citation type="submission" date="2016-12" db="EMBL/GenBank/DDBJ databases">
        <authorList>
            <person name="Gulvik C.A."/>
        </authorList>
    </citation>
    <scope>NUCLEOTIDE SEQUENCE [LARGE SCALE GENOMIC DNA]</scope>
    <source>
        <strain evidence="9">ATCC 51725</strain>
    </source>
</reference>
<evidence type="ECO:0000313" key="7">
    <source>
        <dbReference type="EMBL" id="OLF49856.1"/>
    </source>
</evidence>
<feature type="domain" description="HTH lacI-type" evidence="5">
    <location>
        <begin position="9"/>
        <end position="63"/>
    </location>
</feature>
<dbReference type="PRINTS" id="PR00036">
    <property type="entry name" value="HTHLACI"/>
</dbReference>
<dbReference type="SMART" id="SM00354">
    <property type="entry name" value="HTH_LACI"/>
    <property type="match status" value="1"/>
</dbReference>
<dbReference type="PROSITE" id="PS00356">
    <property type="entry name" value="HTH_LACI_1"/>
    <property type="match status" value="1"/>
</dbReference>
<dbReference type="PANTHER" id="PTHR30146">
    <property type="entry name" value="LACI-RELATED TRANSCRIPTIONAL REPRESSOR"/>
    <property type="match status" value="1"/>
</dbReference>
<evidence type="ECO:0000259" key="6">
    <source>
        <dbReference type="PROSITE" id="PS50943"/>
    </source>
</evidence>
<dbReference type="Gene3D" id="3.40.50.2300">
    <property type="match status" value="2"/>
</dbReference>
<keyword evidence="4" id="KW-0804">Transcription</keyword>
<dbReference type="Pfam" id="PF00532">
    <property type="entry name" value="Peripla_BP_1"/>
    <property type="match status" value="1"/>
</dbReference>
<evidence type="ECO:0000256" key="1">
    <source>
        <dbReference type="ARBA" id="ARBA00022491"/>
    </source>
</evidence>
<protein>
    <submittedName>
        <fullName evidence="7 8">Transcriptional regulator</fullName>
    </submittedName>
</protein>
<reference evidence="8 10" key="3">
    <citation type="submission" date="2018-06" db="EMBL/GenBank/DDBJ databases">
        <authorList>
            <consortium name="Pathogen Informatics"/>
            <person name="Doyle S."/>
        </authorList>
    </citation>
    <scope>NUCLEOTIDE SEQUENCE [LARGE SCALE GENOMIC DNA]</scope>
    <source>
        <strain evidence="8 10">NCTC12957</strain>
    </source>
</reference>
<dbReference type="PROSITE" id="PS50943">
    <property type="entry name" value="HTH_CROC1"/>
    <property type="match status" value="1"/>
</dbReference>
<keyword evidence="9" id="KW-1185">Reference proteome</keyword>
<dbReference type="InterPro" id="IPR028082">
    <property type="entry name" value="Peripla_BP_I"/>
</dbReference>
<dbReference type="Proteomes" id="UP000186437">
    <property type="component" value="Unassembled WGS sequence"/>
</dbReference>
<evidence type="ECO:0000259" key="5">
    <source>
        <dbReference type="PROSITE" id="PS50932"/>
    </source>
</evidence>
<gene>
    <name evidence="8" type="primary">rbsR</name>
    <name evidence="7" type="ORF">BU200_05000</name>
    <name evidence="8" type="ORF">NCTC12957_00693</name>
</gene>
<dbReference type="InterPro" id="IPR010982">
    <property type="entry name" value="Lambda_DNA-bd_dom_sf"/>
</dbReference>
<evidence type="ECO:0000313" key="10">
    <source>
        <dbReference type="Proteomes" id="UP000255213"/>
    </source>
</evidence>
<dbReference type="OrthoDB" id="9796186at2"/>
<dbReference type="CDD" id="cd06291">
    <property type="entry name" value="PBP1_Qymf-like"/>
    <property type="match status" value="1"/>
</dbReference>
<dbReference type="EMBL" id="UHEN01000001">
    <property type="protein sequence ID" value="SUN06547.1"/>
    <property type="molecule type" value="Genomic_DNA"/>
</dbReference>
<evidence type="ECO:0000256" key="3">
    <source>
        <dbReference type="ARBA" id="ARBA00023125"/>
    </source>
</evidence>
<dbReference type="CDD" id="cd01392">
    <property type="entry name" value="HTH_LacI"/>
    <property type="match status" value="1"/>
</dbReference>
<evidence type="ECO:0000313" key="8">
    <source>
        <dbReference type="EMBL" id="SUN06547.1"/>
    </source>
</evidence>
<evidence type="ECO:0000313" key="9">
    <source>
        <dbReference type="Proteomes" id="UP000186437"/>
    </source>
</evidence>
<dbReference type="EMBL" id="MSJL01000018">
    <property type="protein sequence ID" value="OLF49856.1"/>
    <property type="molecule type" value="Genomic_DNA"/>
</dbReference>
<dbReference type="GO" id="GO:0000976">
    <property type="term" value="F:transcription cis-regulatory region binding"/>
    <property type="evidence" value="ECO:0007669"/>
    <property type="project" value="TreeGrafter"/>
</dbReference>
<reference evidence="7" key="1">
    <citation type="submission" date="2016-12" db="EMBL/GenBank/DDBJ databases">
        <authorList>
            <person name="Song W.-J."/>
            <person name="Kurnit D.M."/>
        </authorList>
    </citation>
    <scope>NUCLEOTIDE SEQUENCE [LARGE SCALE GENOMIC DNA]</scope>
    <source>
        <strain evidence="7">ATCC 51725</strain>
    </source>
</reference>
<dbReference type="RefSeq" id="WP_075099128.1">
    <property type="nucleotide sequence ID" value="NZ_MSJL01000018.1"/>
</dbReference>
<keyword evidence="2" id="KW-0805">Transcription regulation</keyword>